<gene>
    <name evidence="5" type="primary">CYP306A1</name>
</gene>
<proteinExistence type="evidence at transcript level"/>
<name>G1FCE7_BEMTA</name>
<dbReference type="SUPFAM" id="SSF48264">
    <property type="entry name" value="Cytochrome P450"/>
    <property type="match status" value="1"/>
</dbReference>
<dbReference type="PANTHER" id="PTHR24300:SF403">
    <property type="entry name" value="CYTOCHROME P450 306A1"/>
    <property type="match status" value="1"/>
</dbReference>
<evidence type="ECO:0000256" key="1">
    <source>
        <dbReference type="ARBA" id="ARBA00010617"/>
    </source>
</evidence>
<dbReference type="GO" id="GO:0006082">
    <property type="term" value="P:organic acid metabolic process"/>
    <property type="evidence" value="ECO:0007669"/>
    <property type="project" value="TreeGrafter"/>
</dbReference>
<keyword evidence="3" id="KW-0408">Iron</keyword>
<evidence type="ECO:0000256" key="2">
    <source>
        <dbReference type="ARBA" id="ARBA00022723"/>
    </source>
</evidence>
<dbReference type="InterPro" id="IPR036396">
    <property type="entry name" value="Cyt_P450_sf"/>
</dbReference>
<dbReference type="PANTHER" id="PTHR24300">
    <property type="entry name" value="CYTOCHROME P450 508A4-RELATED"/>
    <property type="match status" value="1"/>
</dbReference>
<comment type="similarity">
    <text evidence="1">Belongs to the cytochrome P450 family.</text>
</comment>
<dbReference type="GO" id="GO:0016712">
    <property type="term" value="F:oxidoreductase activity, acting on paired donors, with incorporation or reduction of molecular oxygen, reduced flavin or flavoprotein as one donor, and incorporation of one atom of oxygen"/>
    <property type="evidence" value="ECO:0007669"/>
    <property type="project" value="TreeGrafter"/>
</dbReference>
<keyword evidence="4" id="KW-0560">Oxidoreductase</keyword>
<keyword evidence="4" id="KW-0503">Monooxygenase</keyword>
<dbReference type="GO" id="GO:0005506">
    <property type="term" value="F:iron ion binding"/>
    <property type="evidence" value="ECO:0007669"/>
    <property type="project" value="InterPro"/>
</dbReference>
<reference evidence="5" key="1">
    <citation type="submission" date="2011-06" db="EMBL/GenBank/DDBJ databases">
        <title>Molecular cloning of P450 genes of Bemisia tabaci.</title>
        <authorList>
            <person name="Wu Y."/>
            <person name="Wang Z."/>
        </authorList>
    </citation>
    <scope>NUCLEOTIDE SEQUENCE</scope>
    <source>
        <strain evidence="5">NJ-Imi</strain>
    </source>
</reference>
<dbReference type="PRINTS" id="PR00463">
    <property type="entry name" value="EP450I"/>
</dbReference>
<dbReference type="GO" id="GO:0005737">
    <property type="term" value="C:cytoplasm"/>
    <property type="evidence" value="ECO:0007669"/>
    <property type="project" value="TreeGrafter"/>
</dbReference>
<accession>G1FCE7</accession>
<feature type="non-terminal residue" evidence="5">
    <location>
        <position position="227"/>
    </location>
</feature>
<protein>
    <submittedName>
        <fullName evidence="5">Cytochrome P450</fullName>
    </submittedName>
</protein>
<evidence type="ECO:0000313" key="5">
    <source>
        <dbReference type="EMBL" id="AEK21834.1"/>
    </source>
</evidence>
<dbReference type="GO" id="GO:0020037">
    <property type="term" value="F:heme binding"/>
    <property type="evidence" value="ECO:0007669"/>
    <property type="project" value="InterPro"/>
</dbReference>
<dbReference type="AlphaFoldDB" id="G1FCE7"/>
<dbReference type="InterPro" id="IPR002401">
    <property type="entry name" value="Cyt_P450_E_grp-I"/>
</dbReference>
<organism evidence="5">
    <name type="scientific">Bemisia tabaci</name>
    <name type="common">Sweetpotato whitefly</name>
    <name type="synonym">Aleurodes tabaci</name>
    <dbReference type="NCBI Taxonomy" id="7038"/>
    <lineage>
        <taxon>Eukaryota</taxon>
        <taxon>Metazoa</taxon>
        <taxon>Ecdysozoa</taxon>
        <taxon>Arthropoda</taxon>
        <taxon>Hexapoda</taxon>
        <taxon>Insecta</taxon>
        <taxon>Pterygota</taxon>
        <taxon>Neoptera</taxon>
        <taxon>Paraneoptera</taxon>
        <taxon>Hemiptera</taxon>
        <taxon>Sternorrhyncha</taxon>
        <taxon>Aleyrodoidea</taxon>
        <taxon>Aleyrodidae</taxon>
        <taxon>Aleyrodinae</taxon>
        <taxon>Bemisia</taxon>
    </lineage>
</organism>
<dbReference type="EMBL" id="JN165272">
    <property type="protein sequence ID" value="AEK21834.1"/>
    <property type="molecule type" value="mRNA"/>
</dbReference>
<evidence type="ECO:0000256" key="3">
    <source>
        <dbReference type="ARBA" id="ARBA00023004"/>
    </source>
</evidence>
<dbReference type="GO" id="GO:0006805">
    <property type="term" value="P:xenobiotic metabolic process"/>
    <property type="evidence" value="ECO:0007669"/>
    <property type="project" value="TreeGrafter"/>
</dbReference>
<dbReference type="InterPro" id="IPR001128">
    <property type="entry name" value="Cyt_P450"/>
</dbReference>
<evidence type="ECO:0000256" key="4">
    <source>
        <dbReference type="ARBA" id="ARBA00023033"/>
    </source>
</evidence>
<keyword evidence="2" id="KW-0479">Metal-binding</keyword>
<sequence length="227" mass="26395">MEGYGLIVPEGERWKEQRQFAVSTLRDLGMVKFGAKRSHMEQRIMKGVQALFRSLDAFGGSDVDLTHPLFHSVGTVMYSLVLGKTWDHDDPMWIWLREKMEEGVQMMQVAGPINFLPWLRFIPKFRKMIEFLISGKKKEHALYEQFFKENQEILSEADSLATAYRLEMERRQDSPQGSHSFVREQCEHFLADLLGAGTDTTCTSIKWFLLLLVIHPQVQVEIQEELE</sequence>
<dbReference type="InterPro" id="IPR050182">
    <property type="entry name" value="Cytochrome_P450_fam2"/>
</dbReference>
<dbReference type="Gene3D" id="1.10.630.10">
    <property type="entry name" value="Cytochrome P450"/>
    <property type="match status" value="1"/>
</dbReference>
<dbReference type="GO" id="GO:0008395">
    <property type="term" value="F:steroid hydroxylase activity"/>
    <property type="evidence" value="ECO:0007669"/>
    <property type="project" value="TreeGrafter"/>
</dbReference>
<dbReference type="SMR" id="G1FCE7"/>
<dbReference type="Pfam" id="PF00067">
    <property type="entry name" value="p450"/>
    <property type="match status" value="1"/>
</dbReference>